<keyword evidence="3" id="KW-1133">Transmembrane helix</keyword>
<sequence>MLWGMAQSSQVTTPSDAPVAAATLPPVEPGRTGRGPALRAALPVLTVLLLWASAFIAIRFVAGAYAPVPLALGRILVGTVALAVILAVVSRRRGARPSLPRGRSLGLVVGYGVAWFAAYTVALNAAEHHLDAGTAAMVVNVAPLLVALTGGLLLGEGFPRRLLVGLLVGFAGVALIAAGGRGVHADGTGIALGLVAAVLYAGGVLLQKVALRTVDAVTGTFLGCLAGTVVLLPWLPELLHQVAAAPLGSTLAVVYLGVGPTAVAFILWARALRASDAGRLTTTTLAVPAITVLLSWGLLGEVPTAWAIAGGALALGGVAVSRTRPRRRA</sequence>
<comment type="caution">
    <text evidence="5">The sequence shown here is derived from an EMBL/GenBank/DDBJ whole genome shotgun (WGS) entry which is preliminary data.</text>
</comment>
<dbReference type="OrthoDB" id="3744378at2"/>
<feature type="transmembrane region" description="Helical" evidence="3">
    <location>
        <begin position="247"/>
        <end position="268"/>
    </location>
</feature>
<feature type="domain" description="EamA" evidence="4">
    <location>
        <begin position="188"/>
        <end position="321"/>
    </location>
</feature>
<dbReference type="PANTHER" id="PTHR12715:SF4">
    <property type="entry name" value="EAMA DOMAIN-CONTAINING PROTEIN"/>
    <property type="match status" value="1"/>
</dbReference>
<evidence type="ECO:0000313" key="6">
    <source>
        <dbReference type="Proteomes" id="UP000317893"/>
    </source>
</evidence>
<dbReference type="Pfam" id="PF00892">
    <property type="entry name" value="EamA"/>
    <property type="match status" value="2"/>
</dbReference>
<organism evidence="5 6">
    <name type="scientific">Lapillicoccus jejuensis</name>
    <dbReference type="NCBI Taxonomy" id="402171"/>
    <lineage>
        <taxon>Bacteria</taxon>
        <taxon>Bacillati</taxon>
        <taxon>Actinomycetota</taxon>
        <taxon>Actinomycetes</taxon>
        <taxon>Micrococcales</taxon>
        <taxon>Intrasporangiaceae</taxon>
        <taxon>Lapillicoccus</taxon>
    </lineage>
</organism>
<evidence type="ECO:0000259" key="4">
    <source>
        <dbReference type="Pfam" id="PF00892"/>
    </source>
</evidence>
<dbReference type="PANTHER" id="PTHR12715">
    <property type="entry name" value="TRANSPORTER, DRUG/METABOLITE EXPORTER FAMILY"/>
    <property type="match status" value="1"/>
</dbReference>
<reference evidence="5 6" key="1">
    <citation type="submission" date="2019-06" db="EMBL/GenBank/DDBJ databases">
        <title>Sequencing the genomes of 1000 actinobacteria strains.</title>
        <authorList>
            <person name="Klenk H.-P."/>
        </authorList>
    </citation>
    <scope>NUCLEOTIDE SEQUENCE [LARGE SCALE GENOMIC DNA]</scope>
    <source>
        <strain evidence="5 6">DSM 18607</strain>
    </source>
</reference>
<dbReference type="InterPro" id="IPR000620">
    <property type="entry name" value="EamA_dom"/>
</dbReference>
<comment type="similarity">
    <text evidence="1">Belongs to the EamA transporter family.</text>
</comment>
<feature type="transmembrane region" description="Helical" evidence="3">
    <location>
        <begin position="305"/>
        <end position="323"/>
    </location>
</feature>
<dbReference type="Proteomes" id="UP000317893">
    <property type="component" value="Unassembled WGS sequence"/>
</dbReference>
<feature type="transmembrane region" description="Helical" evidence="3">
    <location>
        <begin position="40"/>
        <end position="65"/>
    </location>
</feature>
<dbReference type="AlphaFoldDB" id="A0A542E1B4"/>
<keyword evidence="6" id="KW-1185">Reference proteome</keyword>
<evidence type="ECO:0000313" key="5">
    <source>
        <dbReference type="EMBL" id="TQJ09128.1"/>
    </source>
</evidence>
<feature type="transmembrane region" description="Helical" evidence="3">
    <location>
        <begin position="134"/>
        <end position="155"/>
    </location>
</feature>
<feature type="domain" description="EamA" evidence="4">
    <location>
        <begin position="41"/>
        <end position="177"/>
    </location>
</feature>
<feature type="transmembrane region" description="Helical" evidence="3">
    <location>
        <begin position="280"/>
        <end position="299"/>
    </location>
</feature>
<name>A0A542E1B4_9MICO</name>
<dbReference type="SUPFAM" id="SSF103481">
    <property type="entry name" value="Multidrug resistance efflux transporter EmrE"/>
    <property type="match status" value="2"/>
</dbReference>
<feature type="transmembrane region" description="Helical" evidence="3">
    <location>
        <begin position="71"/>
        <end position="90"/>
    </location>
</feature>
<evidence type="ECO:0000256" key="3">
    <source>
        <dbReference type="SAM" id="Phobius"/>
    </source>
</evidence>
<evidence type="ECO:0000256" key="1">
    <source>
        <dbReference type="ARBA" id="ARBA00007362"/>
    </source>
</evidence>
<dbReference type="EMBL" id="VFMN01000001">
    <property type="protein sequence ID" value="TQJ09128.1"/>
    <property type="molecule type" value="Genomic_DNA"/>
</dbReference>
<dbReference type="GO" id="GO:0016020">
    <property type="term" value="C:membrane"/>
    <property type="evidence" value="ECO:0007669"/>
    <property type="project" value="InterPro"/>
</dbReference>
<protein>
    <submittedName>
        <fullName evidence="5">Drug/metabolite transporter (DMT)-like permease</fullName>
    </submittedName>
</protein>
<proteinExistence type="inferred from homology"/>
<dbReference type="InterPro" id="IPR052756">
    <property type="entry name" value="Alkyne_AA_exporter"/>
</dbReference>
<dbReference type="InterPro" id="IPR037185">
    <property type="entry name" value="EmrE-like"/>
</dbReference>
<keyword evidence="3" id="KW-0812">Transmembrane</keyword>
<feature type="transmembrane region" description="Helical" evidence="3">
    <location>
        <begin position="162"/>
        <end position="183"/>
    </location>
</feature>
<feature type="compositionally biased region" description="Polar residues" evidence="2">
    <location>
        <begin position="1"/>
        <end position="15"/>
    </location>
</feature>
<feature type="transmembrane region" description="Helical" evidence="3">
    <location>
        <begin position="213"/>
        <end position="235"/>
    </location>
</feature>
<accession>A0A542E1B4</accession>
<gene>
    <name evidence="5" type="ORF">FB458_2235</name>
</gene>
<evidence type="ECO:0000256" key="2">
    <source>
        <dbReference type="SAM" id="MobiDB-lite"/>
    </source>
</evidence>
<feature type="region of interest" description="Disordered" evidence="2">
    <location>
        <begin position="1"/>
        <end position="28"/>
    </location>
</feature>
<feature type="transmembrane region" description="Helical" evidence="3">
    <location>
        <begin position="102"/>
        <end position="122"/>
    </location>
</feature>
<keyword evidence="3" id="KW-0472">Membrane</keyword>
<feature type="transmembrane region" description="Helical" evidence="3">
    <location>
        <begin position="189"/>
        <end position="206"/>
    </location>
</feature>